<reference evidence="2" key="1">
    <citation type="submission" date="2021-01" db="EMBL/GenBank/DDBJ databases">
        <authorList>
            <person name="Corre E."/>
            <person name="Pelletier E."/>
            <person name="Niang G."/>
            <person name="Scheremetjew M."/>
            <person name="Finn R."/>
            <person name="Kale V."/>
            <person name="Holt S."/>
            <person name="Cochrane G."/>
            <person name="Meng A."/>
            <person name="Brown T."/>
            <person name="Cohen L."/>
        </authorList>
    </citation>
    <scope>NUCLEOTIDE SEQUENCE</scope>
    <source>
        <strain evidence="2">Clade-D-RCC2572</strain>
    </source>
</reference>
<proteinExistence type="predicted"/>
<accession>A0A6U0DVM9</accession>
<evidence type="ECO:0000313" key="3">
    <source>
        <dbReference type="EMBL" id="CAD8578742.1"/>
    </source>
</evidence>
<dbReference type="EMBL" id="HBEW01002305">
    <property type="protein sequence ID" value="CAD8578742.1"/>
    <property type="molecule type" value="Transcribed_RNA"/>
</dbReference>
<dbReference type="EMBL" id="HBEW01002304">
    <property type="protein sequence ID" value="CAD8578740.1"/>
    <property type="molecule type" value="Transcribed_RNA"/>
</dbReference>
<protein>
    <submittedName>
        <fullName evidence="2">Uncharacterized protein</fullName>
    </submittedName>
</protein>
<feature type="region of interest" description="Disordered" evidence="1">
    <location>
        <begin position="1"/>
        <end position="23"/>
    </location>
</feature>
<evidence type="ECO:0000313" key="2">
    <source>
        <dbReference type="EMBL" id="CAD8578740.1"/>
    </source>
</evidence>
<feature type="compositionally biased region" description="Basic residues" evidence="1">
    <location>
        <begin position="1"/>
        <end position="14"/>
    </location>
</feature>
<name>A0A6U0DVM9_9CHLO</name>
<organism evidence="2">
    <name type="scientific">Ostreococcus mediterraneus</name>
    <dbReference type="NCBI Taxonomy" id="1486918"/>
    <lineage>
        <taxon>Eukaryota</taxon>
        <taxon>Viridiplantae</taxon>
        <taxon>Chlorophyta</taxon>
        <taxon>Mamiellophyceae</taxon>
        <taxon>Mamiellales</taxon>
        <taxon>Bathycoccaceae</taxon>
        <taxon>Ostreococcus</taxon>
    </lineage>
</organism>
<sequence length="425" mass="47639">MRLKNSRPACRSRRAARDDSKRDVMTRATAARATLAARATAITRASDGRVHEEWWSYIESRVQVLLLALFSGSVDVVHECVTRDDVVLCVAFIDAHAPHRLARFRPAHVKLDGDLTYKRITKSLKNAIGFSASKVAAKERMRAKTGATVDDVSTRLAKYVSALDNRRARCRGATSASNCVTGSITPELFVLELGKGTGPFQRFLATSRNDDVVVVFTVDNDARCQPDFQLDIFEWPRWIDDVIEKVRTRYPNFPGFFHYVHFSPECTELSSCKTVGVRDVVYAEMLAKVGMSLILKLAPMVWTIESSASGKYHLATRDVIQGLLPRKVNTAIHFCACGRLNWKPGGWWTNIPYEYYSKYLPSPCVSGSQCLTKLLKGQHRNTSQNGQSSNGTPGMRRDDAMSFPDELVRCWLSAAALWLWECDDS</sequence>
<feature type="region of interest" description="Disordered" evidence="1">
    <location>
        <begin position="378"/>
        <end position="397"/>
    </location>
</feature>
<dbReference type="AlphaFoldDB" id="A0A6U0DVM9"/>
<gene>
    <name evidence="2" type="ORF">OMED0929_LOCUS1896</name>
    <name evidence="3" type="ORF">OMED0929_LOCUS1897</name>
</gene>
<feature type="compositionally biased region" description="Polar residues" evidence="1">
    <location>
        <begin position="380"/>
        <end position="392"/>
    </location>
</feature>
<evidence type="ECO:0000256" key="1">
    <source>
        <dbReference type="SAM" id="MobiDB-lite"/>
    </source>
</evidence>